<dbReference type="GO" id="GO:0000428">
    <property type="term" value="C:DNA-directed RNA polymerase complex"/>
    <property type="evidence" value="ECO:0007669"/>
    <property type="project" value="UniProtKB-KW"/>
</dbReference>
<dbReference type="GO" id="GO:0006351">
    <property type="term" value="P:DNA-templated transcription"/>
    <property type="evidence" value="ECO:0007669"/>
    <property type="project" value="InterPro"/>
</dbReference>
<dbReference type="InterPro" id="IPR011263">
    <property type="entry name" value="DNA-dir_RNA_pol_RpoA/D/Rpb3"/>
</dbReference>
<dbReference type="Pfam" id="PF01193">
    <property type="entry name" value="RNA_pol_L"/>
    <property type="match status" value="1"/>
</dbReference>
<dbReference type="InterPro" id="IPR011262">
    <property type="entry name" value="DNA-dir_RNA_pol_insert"/>
</dbReference>
<organism evidence="4">
    <name type="scientific">Synura sphagnicola</name>
    <dbReference type="NCBI Taxonomy" id="52556"/>
    <lineage>
        <taxon>Eukaryota</taxon>
        <taxon>Sar</taxon>
        <taxon>Stramenopiles</taxon>
        <taxon>Ochrophyta</taxon>
        <taxon>Synurophyceae</taxon>
        <taxon>Synurales</taxon>
        <taxon>Mallomonadaceae</taxon>
        <taxon>Synura</taxon>
    </lineage>
</organism>
<dbReference type="GO" id="GO:0046983">
    <property type="term" value="F:protein dimerization activity"/>
    <property type="evidence" value="ECO:0007669"/>
    <property type="project" value="InterPro"/>
</dbReference>
<dbReference type="InterPro" id="IPR036603">
    <property type="entry name" value="RBP11-like"/>
</dbReference>
<accession>A0A3G2QYS5</accession>
<dbReference type="Gene3D" id="3.30.1360.10">
    <property type="entry name" value="RNA polymerase, RBP11-like subunit"/>
    <property type="match status" value="1"/>
</dbReference>
<dbReference type="SUPFAM" id="SSF56553">
    <property type="entry name" value="Insert subdomain of RNA polymerase alpha subunit"/>
    <property type="match status" value="1"/>
</dbReference>
<dbReference type="CDD" id="cd06928">
    <property type="entry name" value="RNAP_alpha_NTD"/>
    <property type="match status" value="1"/>
</dbReference>
<sequence length="253" mass="28950">MSTITCIENFIEKDNTHYGCFLIEPLEIGQGITLGNVLRRTLLSDLTGFSIVGVRINNLKHEFSTIPGLREDILEIILNLKEIVLKSAYSFQEFNKKISIQGFLNQKGPLILTAGMFQFPKNTIQILNPNQYIGTLIDTSEIFIEIDIENGKGYQLTEERRKLYLEKPVGNNPSTLIIDGLFMPIKRVNYKIKLIHDTKGKIRESLLFEIWTNGSITPKRSLQESLKLLLTLFYPLLFNSDFLSISSDKIKNY</sequence>
<dbReference type="SMART" id="SM00662">
    <property type="entry name" value="RPOLD"/>
    <property type="match status" value="1"/>
</dbReference>
<geneLocation type="plastid" evidence="4"/>
<evidence type="ECO:0000256" key="2">
    <source>
        <dbReference type="ARBA" id="ARBA00023163"/>
    </source>
</evidence>
<keyword evidence="2" id="KW-0804">Transcription</keyword>
<feature type="domain" description="DNA-directed RNA polymerase RpoA/D/Rpb3-type" evidence="3">
    <location>
        <begin position="18"/>
        <end position="239"/>
    </location>
</feature>
<dbReference type="EMBL" id="MH795129">
    <property type="protein sequence ID" value="AYO28267.1"/>
    <property type="molecule type" value="Genomic_DNA"/>
</dbReference>
<keyword evidence="4" id="KW-0934">Plastid</keyword>
<keyword evidence="1" id="KW-0240">DNA-directed RNA polymerase</keyword>
<dbReference type="AlphaFoldDB" id="A0A3G2QYS5"/>
<proteinExistence type="predicted"/>
<dbReference type="InterPro" id="IPR036643">
    <property type="entry name" value="RNApol_insert_sf"/>
</dbReference>
<name>A0A3G2QYS5_9STRA</name>
<dbReference type="GO" id="GO:0003899">
    <property type="term" value="F:DNA-directed RNA polymerase activity"/>
    <property type="evidence" value="ECO:0007669"/>
    <property type="project" value="InterPro"/>
</dbReference>
<evidence type="ECO:0000259" key="3">
    <source>
        <dbReference type="SMART" id="SM00662"/>
    </source>
</evidence>
<dbReference type="Gene3D" id="2.170.120.12">
    <property type="entry name" value="DNA-directed RNA polymerase, insert domain"/>
    <property type="match status" value="1"/>
</dbReference>
<evidence type="ECO:0000256" key="1">
    <source>
        <dbReference type="ARBA" id="ARBA00022478"/>
    </source>
</evidence>
<dbReference type="SUPFAM" id="SSF55257">
    <property type="entry name" value="RBP11-like subunits of RNA polymerase"/>
    <property type="match status" value="1"/>
</dbReference>
<gene>
    <name evidence="4" type="primary">rpoA</name>
</gene>
<protein>
    <submittedName>
        <fullName evidence="4">RNA polymerase alpha subunit</fullName>
    </submittedName>
</protein>
<evidence type="ECO:0000313" key="4">
    <source>
        <dbReference type="EMBL" id="AYO28267.1"/>
    </source>
</evidence>
<reference evidence="4" key="1">
    <citation type="submission" date="2018-08" db="EMBL/GenBank/DDBJ databases">
        <title>Comparative Plastid Genomics of Synurophyceae: Evolutionary Evidence of Lateral Gene Transfer and Inverted Repeat Dynamics.</title>
        <authorList>
            <person name="Kim J.I."/>
            <person name="Shin H."/>
            <person name="Skaloud P."/>
            <person name="Jung J."/>
            <person name="Yoon H.S."/>
            <person name="Archibald J.M."/>
            <person name="Shin W."/>
        </authorList>
    </citation>
    <scope>NUCLEOTIDE SEQUENCE</scope>
    <source>
        <strain evidence="4">FBCC200022</strain>
    </source>
</reference>
<dbReference type="Pfam" id="PF01000">
    <property type="entry name" value="RNA_pol_A_bac"/>
    <property type="match status" value="1"/>
</dbReference>